<dbReference type="InterPro" id="IPR002104">
    <property type="entry name" value="Integrase_catalytic"/>
</dbReference>
<protein>
    <submittedName>
        <fullName evidence="7">Site-specific recombinase XerD</fullName>
    </submittedName>
</protein>
<evidence type="ECO:0000256" key="1">
    <source>
        <dbReference type="ARBA" id="ARBA00008857"/>
    </source>
</evidence>
<dbReference type="InterPro" id="IPR050090">
    <property type="entry name" value="Tyrosine_recombinase_XerCD"/>
</dbReference>
<gene>
    <name evidence="7" type="ORF">GA0074694_4664</name>
</gene>
<reference evidence="8" key="1">
    <citation type="submission" date="2016-06" db="EMBL/GenBank/DDBJ databases">
        <authorList>
            <person name="Varghese N."/>
        </authorList>
    </citation>
    <scope>NUCLEOTIDE SEQUENCE [LARGE SCALE GENOMIC DNA]</scope>
    <source>
        <strain evidence="8">DSM 46123</strain>
    </source>
</reference>
<dbReference type="GO" id="GO:0003677">
    <property type="term" value="F:DNA binding"/>
    <property type="evidence" value="ECO:0007669"/>
    <property type="project" value="UniProtKB-UniRule"/>
</dbReference>
<feature type="domain" description="Core-binding (CB)" evidence="6">
    <location>
        <begin position="27"/>
        <end position="109"/>
    </location>
</feature>
<evidence type="ECO:0000259" key="6">
    <source>
        <dbReference type="PROSITE" id="PS51900"/>
    </source>
</evidence>
<name>A0A1C6SC20_9ACTN</name>
<proteinExistence type="inferred from homology"/>
<comment type="similarity">
    <text evidence="1">Belongs to the 'phage' integrase family.</text>
</comment>
<dbReference type="PANTHER" id="PTHR30349:SF41">
    <property type="entry name" value="INTEGRASE_RECOMBINASE PROTEIN MJ0367-RELATED"/>
    <property type="match status" value="1"/>
</dbReference>
<dbReference type="PANTHER" id="PTHR30349">
    <property type="entry name" value="PHAGE INTEGRASE-RELATED"/>
    <property type="match status" value="1"/>
</dbReference>
<dbReference type="SUPFAM" id="SSF56349">
    <property type="entry name" value="DNA breaking-rejoining enzymes"/>
    <property type="match status" value="1"/>
</dbReference>
<dbReference type="PROSITE" id="PS51898">
    <property type="entry name" value="TYR_RECOMBINASE"/>
    <property type="match status" value="1"/>
</dbReference>
<dbReference type="AlphaFoldDB" id="A0A1C6SC20"/>
<dbReference type="Pfam" id="PF00589">
    <property type="entry name" value="Phage_integrase"/>
    <property type="match status" value="1"/>
</dbReference>
<dbReference type="EMBL" id="FMHU01000002">
    <property type="protein sequence ID" value="SCL26945.1"/>
    <property type="molecule type" value="Genomic_DNA"/>
</dbReference>
<evidence type="ECO:0000313" key="7">
    <source>
        <dbReference type="EMBL" id="SCL26945.1"/>
    </source>
</evidence>
<sequence>MDVKRAGPGSAALHLADGVRLLRPDEQVFTAMLDGWRNQQLARNLSFGTVENRQRAVRAFATHAQALPWRWTPQLVDEWCTDLRAVRRVRRSTLRGYQEAVRTFCAYLTDPAYGWISECEKRFGTHPVQVVHEWNAAVHVAAAEGDPAKRAFTLDEMQALLDYADEQVTRIRAAGRKGWLPAFRDATLFKVAYGYGLRRNETRMLDVADFGRNPHADEFGEYGVLYVRHGKAMKGSPPKRRSVLTVWGWVPEILAEWIDEIRPLLAVDGNPALWPSERASRVGLAQINARLSAYRDALGLGAGLDFHSLRRSYVTHLIEAGWDPLFVQQQVGHEHASTTAIYTCVSSDFRTRTLRQALDATMDAALRPSRRAQ</sequence>
<dbReference type="Proteomes" id="UP000198906">
    <property type="component" value="Unassembled WGS sequence"/>
</dbReference>
<dbReference type="InterPro" id="IPR013762">
    <property type="entry name" value="Integrase-like_cat_sf"/>
</dbReference>
<dbReference type="GO" id="GO:0015074">
    <property type="term" value="P:DNA integration"/>
    <property type="evidence" value="ECO:0007669"/>
    <property type="project" value="InterPro"/>
</dbReference>
<dbReference type="InterPro" id="IPR011010">
    <property type="entry name" value="DNA_brk_join_enz"/>
</dbReference>
<dbReference type="STRING" id="47866.GA0074694_4664"/>
<keyword evidence="2 4" id="KW-0238">DNA-binding</keyword>
<dbReference type="InterPro" id="IPR044068">
    <property type="entry name" value="CB"/>
</dbReference>
<organism evidence="7 8">
    <name type="scientific">Micromonospora inyonensis</name>
    <dbReference type="NCBI Taxonomy" id="47866"/>
    <lineage>
        <taxon>Bacteria</taxon>
        <taxon>Bacillati</taxon>
        <taxon>Actinomycetota</taxon>
        <taxon>Actinomycetes</taxon>
        <taxon>Micromonosporales</taxon>
        <taxon>Micromonosporaceae</taxon>
        <taxon>Micromonospora</taxon>
    </lineage>
</organism>
<dbReference type="PROSITE" id="PS51900">
    <property type="entry name" value="CB"/>
    <property type="match status" value="1"/>
</dbReference>
<accession>A0A1C6SC20</accession>
<evidence type="ECO:0000256" key="2">
    <source>
        <dbReference type="ARBA" id="ARBA00023125"/>
    </source>
</evidence>
<evidence type="ECO:0000256" key="4">
    <source>
        <dbReference type="PROSITE-ProRule" id="PRU01248"/>
    </source>
</evidence>
<evidence type="ECO:0000313" key="8">
    <source>
        <dbReference type="Proteomes" id="UP000198906"/>
    </source>
</evidence>
<evidence type="ECO:0000256" key="3">
    <source>
        <dbReference type="ARBA" id="ARBA00023172"/>
    </source>
</evidence>
<keyword evidence="3" id="KW-0233">DNA recombination</keyword>
<dbReference type="Gene3D" id="1.10.443.10">
    <property type="entry name" value="Intergrase catalytic core"/>
    <property type="match status" value="1"/>
</dbReference>
<feature type="domain" description="Tyr recombinase" evidence="5">
    <location>
        <begin position="147"/>
        <end position="359"/>
    </location>
</feature>
<dbReference type="GO" id="GO:0006310">
    <property type="term" value="P:DNA recombination"/>
    <property type="evidence" value="ECO:0007669"/>
    <property type="project" value="UniProtKB-KW"/>
</dbReference>
<evidence type="ECO:0000259" key="5">
    <source>
        <dbReference type="PROSITE" id="PS51898"/>
    </source>
</evidence>
<keyword evidence="8" id="KW-1185">Reference proteome</keyword>
<dbReference type="CDD" id="cd00397">
    <property type="entry name" value="DNA_BRE_C"/>
    <property type="match status" value="1"/>
</dbReference>